<gene>
    <name evidence="1" type="ORF">PGLA1383_LOCUS40800</name>
</gene>
<dbReference type="Gene3D" id="1.25.40.10">
    <property type="entry name" value="Tetratricopeptide repeat domain"/>
    <property type="match status" value="1"/>
</dbReference>
<name>A0A813GET0_POLGL</name>
<organism evidence="1 2">
    <name type="scientific">Polarella glacialis</name>
    <name type="common">Dinoflagellate</name>
    <dbReference type="NCBI Taxonomy" id="89957"/>
    <lineage>
        <taxon>Eukaryota</taxon>
        <taxon>Sar</taxon>
        <taxon>Alveolata</taxon>
        <taxon>Dinophyceae</taxon>
        <taxon>Suessiales</taxon>
        <taxon>Suessiaceae</taxon>
        <taxon>Polarella</taxon>
    </lineage>
</organism>
<proteinExistence type="predicted"/>
<dbReference type="InterPro" id="IPR011990">
    <property type="entry name" value="TPR-like_helical_dom_sf"/>
</dbReference>
<protein>
    <submittedName>
        <fullName evidence="1">Uncharacterized protein</fullName>
    </submittedName>
</protein>
<evidence type="ECO:0000313" key="2">
    <source>
        <dbReference type="Proteomes" id="UP000654075"/>
    </source>
</evidence>
<feature type="non-terminal residue" evidence="1">
    <location>
        <position position="1"/>
    </location>
</feature>
<dbReference type="EMBL" id="CAJNNV010028190">
    <property type="protein sequence ID" value="CAE8623542.1"/>
    <property type="molecule type" value="Genomic_DNA"/>
</dbReference>
<keyword evidence="2" id="KW-1185">Reference proteome</keyword>
<dbReference type="AlphaFoldDB" id="A0A813GET0"/>
<dbReference type="Proteomes" id="UP000654075">
    <property type="component" value="Unassembled WGS sequence"/>
</dbReference>
<accession>A0A813GET0</accession>
<comment type="caution">
    <text evidence="1">The sequence shown here is derived from an EMBL/GenBank/DDBJ whole genome shotgun (WGS) entry which is preliminary data.</text>
</comment>
<evidence type="ECO:0000313" key="1">
    <source>
        <dbReference type="EMBL" id="CAE8623542.1"/>
    </source>
</evidence>
<reference evidence="1" key="1">
    <citation type="submission" date="2021-02" db="EMBL/GenBank/DDBJ databases">
        <authorList>
            <person name="Dougan E. K."/>
            <person name="Rhodes N."/>
            <person name="Thang M."/>
            <person name="Chan C."/>
        </authorList>
    </citation>
    <scope>NUCLEOTIDE SEQUENCE</scope>
</reference>
<sequence>MAATSLTARPLGVSRVAGAANKNGIASEIIALGRAKQWEAALATLHGARPSQDNAWRASEAVSAYSAAISASTKASQWLLGLELVASLRLRGLVPDAVVYGTSAAAWGRGQQWQGSLGVLRELHHDRLTPNAIIWGTALNVCAKRQEWRH</sequence>